<dbReference type="EC" id="3.1.1.11" evidence="4 12"/>
<dbReference type="InterPro" id="IPR012334">
    <property type="entry name" value="Pectin_lyas_fold"/>
</dbReference>
<evidence type="ECO:0000256" key="10">
    <source>
        <dbReference type="ARBA" id="ARBA00047928"/>
    </source>
</evidence>
<evidence type="ECO:0000259" key="13">
    <source>
        <dbReference type="Pfam" id="PF01095"/>
    </source>
</evidence>
<dbReference type="GeneID" id="103715774"/>
<name>A0A8B8ZH53_PHODC</name>
<feature type="signal peptide" evidence="12">
    <location>
        <begin position="1"/>
        <end position="28"/>
    </location>
</feature>
<feature type="active site" evidence="11">
    <location>
        <position position="243"/>
    </location>
</feature>
<feature type="chain" id="PRO_5034449427" description="Pectinesterase" evidence="12">
    <location>
        <begin position="29"/>
        <end position="549"/>
    </location>
</feature>
<evidence type="ECO:0000256" key="6">
    <source>
        <dbReference type="ARBA" id="ARBA00022525"/>
    </source>
</evidence>
<sequence length="549" mass="61337">MACKLHTNSLLPLVLLTFFLLPSTPLSSYPNNERDEFMKWISWNVQNHKRTVAWQLNSNSGVLHGGSRSLDMKLAKAEAAATRYIVSQNGSGNYKSIREAIDSIPLHNTRRVILEIRSGIYREKIVIPKSMSFITFLGNGASPPVITGNDTAATRGKDGVPLNTFHSPTVAVNANYFVAANIKFENTAPYPEVGTTGGQAVALRISGDKAAFYNCSFYGSQDTLYDHKGLHYFNNCFIQGSVDFIFGYGRSLYENCYLNSITKRVASLTAQKGSLKTMESGFSFLRSTITGSGLVYLGRAWGDHSRVVFSYTYMDKVVIPEGWNSWGIQRPETSGVYYGEYQCSGPGANWTGRVHWARLLTDKEAQPFLGTYYVYGESWLLGPPSALLWVSGHTIRPQGPYYFNNYFIQGSVDFIFGYGRSLYENCYLNSIAKRVASLTAQKGSLKTMESGFSFLRSTITGSGLVYHSRVVFSYTYMEKVVIPERWNSWGIQRPEMSGVYYGEYQCSGPGANWTGRVHWARLLTDKEAQPFLGTYYVYGDSWLLGPPSA</sequence>
<proteinExistence type="inferred from homology"/>
<keyword evidence="7 12" id="KW-0732">Signal</keyword>
<reference evidence="14" key="1">
    <citation type="journal article" date="2019" name="Nat. Commun.">
        <title>Genome-wide association mapping of date palm fruit traits.</title>
        <authorList>
            <person name="Hazzouri K.M."/>
            <person name="Gros-Balthazard M."/>
            <person name="Flowers J.M."/>
            <person name="Copetti D."/>
            <person name="Lemansour A."/>
            <person name="Lebrun M."/>
            <person name="Masmoudi K."/>
            <person name="Ferrand S."/>
            <person name="Dhar M.I."/>
            <person name="Fresquez Z.A."/>
            <person name="Rosas U."/>
            <person name="Zhang J."/>
            <person name="Talag J."/>
            <person name="Lee S."/>
            <person name="Kudrna D."/>
            <person name="Powell R.F."/>
            <person name="Leitch I.J."/>
            <person name="Krueger R.R."/>
            <person name="Wing R.A."/>
            <person name="Amiri K.M.A."/>
            <person name="Purugganan M.D."/>
        </authorList>
    </citation>
    <scope>NUCLEOTIDE SEQUENCE [LARGE SCALE GENOMIC DNA]</scope>
    <source>
        <strain evidence="14">cv. Khalas</strain>
    </source>
</reference>
<dbReference type="GO" id="GO:0030599">
    <property type="term" value="F:pectinesterase activity"/>
    <property type="evidence" value="ECO:0007669"/>
    <property type="project" value="UniProtKB-UniRule"/>
</dbReference>
<evidence type="ECO:0000313" key="14">
    <source>
        <dbReference type="Proteomes" id="UP000228380"/>
    </source>
</evidence>
<evidence type="ECO:0000256" key="4">
    <source>
        <dbReference type="ARBA" id="ARBA00013229"/>
    </source>
</evidence>
<accession>A0A8B8ZH53</accession>
<keyword evidence="14" id="KW-1185">Reference proteome</keyword>
<dbReference type="UniPathway" id="UPA00545">
    <property type="reaction ID" value="UER00823"/>
</dbReference>
<evidence type="ECO:0000256" key="2">
    <source>
        <dbReference type="ARBA" id="ARBA00005184"/>
    </source>
</evidence>
<feature type="domain" description="Pectinesterase catalytic" evidence="13">
    <location>
        <begin position="402"/>
        <end position="539"/>
    </location>
</feature>
<dbReference type="OrthoDB" id="2019149at2759"/>
<dbReference type="SUPFAM" id="SSF51126">
    <property type="entry name" value="Pectin lyase-like"/>
    <property type="match status" value="2"/>
</dbReference>
<keyword evidence="8 12" id="KW-0378">Hydrolase</keyword>
<organism evidence="14 15">
    <name type="scientific">Phoenix dactylifera</name>
    <name type="common">Date palm</name>
    <dbReference type="NCBI Taxonomy" id="42345"/>
    <lineage>
        <taxon>Eukaryota</taxon>
        <taxon>Viridiplantae</taxon>
        <taxon>Streptophyta</taxon>
        <taxon>Embryophyta</taxon>
        <taxon>Tracheophyta</taxon>
        <taxon>Spermatophyta</taxon>
        <taxon>Magnoliopsida</taxon>
        <taxon>Liliopsida</taxon>
        <taxon>Arecaceae</taxon>
        <taxon>Coryphoideae</taxon>
        <taxon>Phoeniceae</taxon>
        <taxon>Phoenix</taxon>
    </lineage>
</organism>
<dbReference type="AlphaFoldDB" id="A0A8B8ZH53"/>
<keyword evidence="6" id="KW-0964">Secreted</keyword>
<dbReference type="InterPro" id="IPR000070">
    <property type="entry name" value="Pectinesterase_cat"/>
</dbReference>
<keyword evidence="9 12" id="KW-0063">Aspartyl esterase</keyword>
<feature type="domain" description="Pectinesterase catalytic" evidence="13">
    <location>
        <begin position="85"/>
        <end position="376"/>
    </location>
</feature>
<comment type="similarity">
    <text evidence="3">Belongs to the pectinesterase family.</text>
</comment>
<comment type="pathway">
    <text evidence="2 12">Glycan metabolism; pectin degradation; 2-dehydro-3-deoxy-D-gluconate from pectin: step 1/5.</text>
</comment>
<keyword evidence="5" id="KW-0134">Cell wall</keyword>
<evidence type="ECO:0000313" key="15">
    <source>
        <dbReference type="RefSeq" id="XP_038970763.1"/>
    </source>
</evidence>
<evidence type="ECO:0000256" key="8">
    <source>
        <dbReference type="ARBA" id="ARBA00022801"/>
    </source>
</evidence>
<dbReference type="FunFam" id="2.160.20.10:FF:000008">
    <property type="entry name" value="Pectinesterase"/>
    <property type="match status" value="1"/>
</dbReference>
<evidence type="ECO:0000256" key="11">
    <source>
        <dbReference type="PROSITE-ProRule" id="PRU10040"/>
    </source>
</evidence>
<evidence type="ECO:0000256" key="12">
    <source>
        <dbReference type="RuleBase" id="RU000589"/>
    </source>
</evidence>
<evidence type="ECO:0000256" key="5">
    <source>
        <dbReference type="ARBA" id="ARBA00022512"/>
    </source>
</evidence>
<dbReference type="Proteomes" id="UP000228380">
    <property type="component" value="Chromosome 1"/>
</dbReference>
<dbReference type="Pfam" id="PF01095">
    <property type="entry name" value="Pectinesterase"/>
    <property type="match status" value="2"/>
</dbReference>
<dbReference type="PANTHER" id="PTHR31321">
    <property type="entry name" value="ACYL-COA THIOESTER HYDROLASE YBHC-RELATED"/>
    <property type="match status" value="1"/>
</dbReference>
<dbReference type="PROSITE" id="PS00503">
    <property type="entry name" value="PECTINESTERASE_2"/>
    <property type="match status" value="2"/>
</dbReference>
<comment type="catalytic activity">
    <reaction evidence="10 12">
        <text>[(1-&gt;4)-alpha-D-galacturonosyl methyl ester](n) + n H2O = [(1-&gt;4)-alpha-D-galacturonosyl](n) + n methanol + n H(+)</text>
        <dbReference type="Rhea" id="RHEA:22380"/>
        <dbReference type="Rhea" id="RHEA-COMP:14570"/>
        <dbReference type="Rhea" id="RHEA-COMP:14573"/>
        <dbReference type="ChEBI" id="CHEBI:15377"/>
        <dbReference type="ChEBI" id="CHEBI:15378"/>
        <dbReference type="ChEBI" id="CHEBI:17790"/>
        <dbReference type="ChEBI" id="CHEBI:140522"/>
        <dbReference type="ChEBI" id="CHEBI:140523"/>
        <dbReference type="EC" id="3.1.1.11"/>
    </reaction>
</comment>
<feature type="active site" evidence="11">
    <location>
        <position position="413"/>
    </location>
</feature>
<dbReference type="Gene3D" id="2.160.20.10">
    <property type="entry name" value="Single-stranded right-handed beta-helix, Pectin lyase-like"/>
    <property type="match status" value="2"/>
</dbReference>
<protein>
    <recommendedName>
        <fullName evidence="4 12">Pectinesterase</fullName>
        <ecNumber evidence="4 12">3.1.1.11</ecNumber>
    </recommendedName>
</protein>
<dbReference type="PANTHER" id="PTHR31321:SF81">
    <property type="entry name" value="PECTINESTERASE"/>
    <property type="match status" value="1"/>
</dbReference>
<evidence type="ECO:0000256" key="1">
    <source>
        <dbReference type="ARBA" id="ARBA00004191"/>
    </source>
</evidence>
<evidence type="ECO:0000256" key="9">
    <source>
        <dbReference type="ARBA" id="ARBA00023085"/>
    </source>
</evidence>
<gene>
    <name evidence="15" type="primary">LOC103715774</name>
</gene>
<evidence type="ECO:0000256" key="7">
    <source>
        <dbReference type="ARBA" id="ARBA00022729"/>
    </source>
</evidence>
<dbReference type="RefSeq" id="XP_038970763.1">
    <property type="nucleotide sequence ID" value="XM_039114835.1"/>
</dbReference>
<evidence type="ECO:0000256" key="3">
    <source>
        <dbReference type="ARBA" id="ARBA00008891"/>
    </source>
</evidence>
<comment type="subcellular location">
    <subcellularLocation>
        <location evidence="1">Secreted</location>
        <location evidence="1">Cell wall</location>
    </subcellularLocation>
</comment>
<dbReference type="InterPro" id="IPR033131">
    <property type="entry name" value="Pectinesterase_Asp_AS"/>
</dbReference>
<dbReference type="GO" id="GO:0045490">
    <property type="term" value="P:pectin catabolic process"/>
    <property type="evidence" value="ECO:0007669"/>
    <property type="project" value="UniProtKB-UniRule"/>
</dbReference>
<dbReference type="KEGG" id="pda:103715774"/>
<dbReference type="InterPro" id="IPR011050">
    <property type="entry name" value="Pectin_lyase_fold/virulence"/>
</dbReference>
<reference evidence="15" key="2">
    <citation type="submission" date="2025-08" db="UniProtKB">
        <authorList>
            <consortium name="RefSeq"/>
        </authorList>
    </citation>
    <scope>IDENTIFICATION</scope>
    <source>
        <tissue evidence="15">Young leaves</tissue>
    </source>
</reference>
<dbReference type="GO" id="GO:0042545">
    <property type="term" value="P:cell wall modification"/>
    <property type="evidence" value="ECO:0007669"/>
    <property type="project" value="UniProtKB-UniRule"/>
</dbReference>